<dbReference type="EMBL" id="JABBWM010000138">
    <property type="protein sequence ID" value="KAG2086955.1"/>
    <property type="molecule type" value="Genomic_DNA"/>
</dbReference>
<sequence length="101" mass="12003">SLQDKQTCKAIVHYTDILTKRFWVMLMGYESKDYAIFKQSILAKYPHMNQGTCYMIRDLERVVLNTADSDISTEMELLQYYHQFHPIAVWLETNPKISKHE</sequence>
<organism evidence="1 2">
    <name type="scientific">Suillus discolor</name>
    <dbReference type="NCBI Taxonomy" id="1912936"/>
    <lineage>
        <taxon>Eukaryota</taxon>
        <taxon>Fungi</taxon>
        <taxon>Dikarya</taxon>
        <taxon>Basidiomycota</taxon>
        <taxon>Agaricomycotina</taxon>
        <taxon>Agaricomycetes</taxon>
        <taxon>Agaricomycetidae</taxon>
        <taxon>Boletales</taxon>
        <taxon>Suillineae</taxon>
        <taxon>Suillaceae</taxon>
        <taxon>Suillus</taxon>
    </lineage>
</organism>
<dbReference type="AlphaFoldDB" id="A0A9P7ESK4"/>
<feature type="non-terminal residue" evidence="1">
    <location>
        <position position="1"/>
    </location>
</feature>
<dbReference type="OrthoDB" id="3257444at2759"/>
<keyword evidence="2" id="KW-1185">Reference proteome</keyword>
<reference evidence="1" key="1">
    <citation type="journal article" date="2020" name="New Phytol.">
        <title>Comparative genomics reveals dynamic genome evolution in host specialist ectomycorrhizal fungi.</title>
        <authorList>
            <person name="Lofgren L.A."/>
            <person name="Nguyen N.H."/>
            <person name="Vilgalys R."/>
            <person name="Ruytinx J."/>
            <person name="Liao H.L."/>
            <person name="Branco S."/>
            <person name="Kuo A."/>
            <person name="LaButti K."/>
            <person name="Lipzen A."/>
            <person name="Andreopoulos W."/>
            <person name="Pangilinan J."/>
            <person name="Riley R."/>
            <person name="Hundley H."/>
            <person name="Na H."/>
            <person name="Barry K."/>
            <person name="Grigoriev I.V."/>
            <person name="Stajich J.E."/>
            <person name="Kennedy P.G."/>
        </authorList>
    </citation>
    <scope>NUCLEOTIDE SEQUENCE</scope>
    <source>
        <strain evidence="1">FC423</strain>
    </source>
</reference>
<evidence type="ECO:0000313" key="1">
    <source>
        <dbReference type="EMBL" id="KAG2086955.1"/>
    </source>
</evidence>
<gene>
    <name evidence="1" type="ORF">F5147DRAFT_588342</name>
</gene>
<comment type="caution">
    <text evidence="1">The sequence shown here is derived from an EMBL/GenBank/DDBJ whole genome shotgun (WGS) entry which is preliminary data.</text>
</comment>
<accession>A0A9P7ESK4</accession>
<proteinExistence type="predicted"/>
<name>A0A9P7ESK4_9AGAM</name>
<dbReference type="Proteomes" id="UP000823399">
    <property type="component" value="Unassembled WGS sequence"/>
</dbReference>
<protein>
    <submittedName>
        <fullName evidence="1">Uncharacterized protein</fullName>
    </submittedName>
</protein>
<dbReference type="GeneID" id="64694337"/>
<dbReference type="RefSeq" id="XP_041285046.1">
    <property type="nucleotide sequence ID" value="XM_041432078.1"/>
</dbReference>
<evidence type="ECO:0000313" key="2">
    <source>
        <dbReference type="Proteomes" id="UP000823399"/>
    </source>
</evidence>